<dbReference type="EMBL" id="ML179073">
    <property type="protein sequence ID" value="THV02871.1"/>
    <property type="molecule type" value="Genomic_DNA"/>
</dbReference>
<proteinExistence type="predicted"/>
<evidence type="ECO:0000256" key="1">
    <source>
        <dbReference type="SAM" id="MobiDB-lite"/>
    </source>
</evidence>
<feature type="compositionally biased region" description="Acidic residues" evidence="1">
    <location>
        <begin position="11"/>
        <end position="20"/>
    </location>
</feature>
<sequence length="204" mass="22276">MALLAQHCEEYIDSDEDEDEQRAVSAPAPDNDSTSTPTSMRRLTPTPGPEDDALSSHNIPGEDEDEDAPEPDAPEPDAPEPDAQDYGDNEDYPYGQAGSGDEMGVDNGDNGSDGVPMDQYPLDPDSDDISGSDSRRGDRFLGIASQCGRQGRSRQLSQTPLADDHAPVRRTGRKRLVPDEEEDENEPPRPVPKPRSSNRKKGRY</sequence>
<feature type="compositionally biased region" description="Polar residues" evidence="1">
    <location>
        <begin position="31"/>
        <end position="41"/>
    </location>
</feature>
<evidence type="ECO:0000313" key="2">
    <source>
        <dbReference type="EMBL" id="THV02871.1"/>
    </source>
</evidence>
<feature type="region of interest" description="Disordered" evidence="1">
    <location>
        <begin position="1"/>
        <end position="204"/>
    </location>
</feature>
<name>A0A4S8MJX5_DENBC</name>
<dbReference type="AlphaFoldDB" id="A0A4S8MJX5"/>
<dbReference type="Proteomes" id="UP000297245">
    <property type="component" value="Unassembled WGS sequence"/>
</dbReference>
<reference evidence="2 3" key="1">
    <citation type="journal article" date="2019" name="Nat. Ecol. Evol.">
        <title>Megaphylogeny resolves global patterns of mushroom evolution.</title>
        <authorList>
            <person name="Varga T."/>
            <person name="Krizsan K."/>
            <person name="Foldi C."/>
            <person name="Dima B."/>
            <person name="Sanchez-Garcia M."/>
            <person name="Sanchez-Ramirez S."/>
            <person name="Szollosi G.J."/>
            <person name="Szarkandi J.G."/>
            <person name="Papp V."/>
            <person name="Albert L."/>
            <person name="Andreopoulos W."/>
            <person name="Angelini C."/>
            <person name="Antonin V."/>
            <person name="Barry K.W."/>
            <person name="Bougher N.L."/>
            <person name="Buchanan P."/>
            <person name="Buyck B."/>
            <person name="Bense V."/>
            <person name="Catcheside P."/>
            <person name="Chovatia M."/>
            <person name="Cooper J."/>
            <person name="Damon W."/>
            <person name="Desjardin D."/>
            <person name="Finy P."/>
            <person name="Geml J."/>
            <person name="Haridas S."/>
            <person name="Hughes K."/>
            <person name="Justo A."/>
            <person name="Karasinski D."/>
            <person name="Kautmanova I."/>
            <person name="Kiss B."/>
            <person name="Kocsube S."/>
            <person name="Kotiranta H."/>
            <person name="LaButti K.M."/>
            <person name="Lechner B.E."/>
            <person name="Liimatainen K."/>
            <person name="Lipzen A."/>
            <person name="Lukacs Z."/>
            <person name="Mihaltcheva S."/>
            <person name="Morgado L.N."/>
            <person name="Niskanen T."/>
            <person name="Noordeloos M.E."/>
            <person name="Ohm R.A."/>
            <person name="Ortiz-Santana B."/>
            <person name="Ovrebo C."/>
            <person name="Racz N."/>
            <person name="Riley R."/>
            <person name="Savchenko A."/>
            <person name="Shiryaev A."/>
            <person name="Soop K."/>
            <person name="Spirin V."/>
            <person name="Szebenyi C."/>
            <person name="Tomsovsky M."/>
            <person name="Tulloss R.E."/>
            <person name="Uehling J."/>
            <person name="Grigoriev I.V."/>
            <person name="Vagvolgyi C."/>
            <person name="Papp T."/>
            <person name="Martin F.M."/>
            <person name="Miettinen O."/>
            <person name="Hibbett D.S."/>
            <person name="Nagy L.G."/>
        </authorList>
    </citation>
    <scope>NUCLEOTIDE SEQUENCE [LARGE SCALE GENOMIC DNA]</scope>
    <source>
        <strain evidence="2 3">CBS 962.96</strain>
    </source>
</reference>
<protein>
    <submittedName>
        <fullName evidence="2">Uncharacterized protein</fullName>
    </submittedName>
</protein>
<keyword evidence="3" id="KW-1185">Reference proteome</keyword>
<accession>A0A4S8MJX5</accession>
<feature type="compositionally biased region" description="Low complexity" evidence="1">
    <location>
        <begin position="105"/>
        <end position="115"/>
    </location>
</feature>
<gene>
    <name evidence="2" type="ORF">K435DRAFT_322757</name>
</gene>
<feature type="compositionally biased region" description="Acidic residues" evidence="1">
    <location>
        <begin position="61"/>
        <end position="91"/>
    </location>
</feature>
<organism evidence="2 3">
    <name type="scientific">Dendrothele bispora (strain CBS 962.96)</name>
    <dbReference type="NCBI Taxonomy" id="1314807"/>
    <lineage>
        <taxon>Eukaryota</taxon>
        <taxon>Fungi</taxon>
        <taxon>Dikarya</taxon>
        <taxon>Basidiomycota</taxon>
        <taxon>Agaricomycotina</taxon>
        <taxon>Agaricomycetes</taxon>
        <taxon>Agaricomycetidae</taxon>
        <taxon>Agaricales</taxon>
        <taxon>Agaricales incertae sedis</taxon>
        <taxon>Dendrothele</taxon>
    </lineage>
</organism>
<evidence type="ECO:0000313" key="3">
    <source>
        <dbReference type="Proteomes" id="UP000297245"/>
    </source>
</evidence>